<reference evidence="2" key="1">
    <citation type="submission" date="2013-09" db="EMBL/GenBank/DDBJ databases">
        <title>Corchorus olitorius genome sequencing.</title>
        <authorList>
            <person name="Alam M."/>
            <person name="Haque M.S."/>
            <person name="Islam M.S."/>
            <person name="Emdad E.M."/>
            <person name="Islam M.M."/>
            <person name="Ahmed B."/>
            <person name="Halim A."/>
            <person name="Hossen Q.M.M."/>
            <person name="Hossain M.Z."/>
            <person name="Ahmed R."/>
            <person name="Khan M.M."/>
            <person name="Islam R."/>
            <person name="Rashid M.M."/>
            <person name="Khan S.A."/>
            <person name="Rahman M.S."/>
            <person name="Alam M."/>
            <person name="Yahiya A.S."/>
            <person name="Khan M.S."/>
            <person name="Azam M.S."/>
            <person name="Haque T."/>
            <person name="Lashkar M.Z.H."/>
            <person name="Akhand A.I."/>
            <person name="Morshed G."/>
            <person name="Roy S."/>
            <person name="Uddin K.S."/>
            <person name="Rabeya T."/>
            <person name="Hossain A.S."/>
            <person name="Chowdhury A."/>
            <person name="Snigdha A.R."/>
            <person name="Mortoza M.S."/>
            <person name="Matin S.A."/>
            <person name="Hoque S.M.E."/>
            <person name="Islam M.K."/>
            <person name="Roy D.K."/>
            <person name="Haider R."/>
            <person name="Moosa M.M."/>
            <person name="Elias S.M."/>
            <person name="Hasan A.M."/>
            <person name="Jahan S."/>
            <person name="Shafiuddin M."/>
            <person name="Mahmood N."/>
            <person name="Shommy N.S."/>
        </authorList>
    </citation>
    <scope>NUCLEOTIDE SEQUENCE [LARGE SCALE GENOMIC DNA]</scope>
    <source>
        <strain evidence="2">cv. O-4</strain>
    </source>
</reference>
<dbReference type="Proteomes" id="UP000187203">
    <property type="component" value="Unassembled WGS sequence"/>
</dbReference>
<sequence length="38" mass="4270">MVCCGSFQVVSLAYQLPPTRLLCMPVSDVKRMLNMQPI</sequence>
<dbReference type="EMBL" id="AWUE01024137">
    <property type="protein sequence ID" value="OMO51510.1"/>
    <property type="molecule type" value="Genomic_DNA"/>
</dbReference>
<protein>
    <submittedName>
        <fullName evidence="1">Uncharacterized protein</fullName>
    </submittedName>
</protein>
<name>A0A1R3G0I9_9ROSI</name>
<dbReference type="AlphaFoldDB" id="A0A1R3G0I9"/>
<evidence type="ECO:0000313" key="2">
    <source>
        <dbReference type="Proteomes" id="UP000187203"/>
    </source>
</evidence>
<keyword evidence="2" id="KW-1185">Reference proteome</keyword>
<proteinExistence type="predicted"/>
<accession>A0A1R3G0I9</accession>
<gene>
    <name evidence="1" type="ORF">COLO4_37642</name>
</gene>
<comment type="caution">
    <text evidence="1">The sequence shown here is derived from an EMBL/GenBank/DDBJ whole genome shotgun (WGS) entry which is preliminary data.</text>
</comment>
<evidence type="ECO:0000313" key="1">
    <source>
        <dbReference type="EMBL" id="OMO51510.1"/>
    </source>
</evidence>
<organism evidence="1 2">
    <name type="scientific">Corchorus olitorius</name>
    <dbReference type="NCBI Taxonomy" id="93759"/>
    <lineage>
        <taxon>Eukaryota</taxon>
        <taxon>Viridiplantae</taxon>
        <taxon>Streptophyta</taxon>
        <taxon>Embryophyta</taxon>
        <taxon>Tracheophyta</taxon>
        <taxon>Spermatophyta</taxon>
        <taxon>Magnoliopsida</taxon>
        <taxon>eudicotyledons</taxon>
        <taxon>Gunneridae</taxon>
        <taxon>Pentapetalae</taxon>
        <taxon>rosids</taxon>
        <taxon>malvids</taxon>
        <taxon>Malvales</taxon>
        <taxon>Malvaceae</taxon>
        <taxon>Grewioideae</taxon>
        <taxon>Apeibeae</taxon>
        <taxon>Corchorus</taxon>
    </lineage>
</organism>